<dbReference type="Gene3D" id="3.40.50.2000">
    <property type="entry name" value="Glycogen Phosphorylase B"/>
    <property type="match status" value="1"/>
</dbReference>
<evidence type="ECO:0000256" key="4">
    <source>
        <dbReference type="ARBA" id="ARBA00012621"/>
    </source>
</evidence>
<evidence type="ECO:0000256" key="10">
    <source>
        <dbReference type="PIRSR" id="PIRSR639901-1"/>
    </source>
</evidence>
<evidence type="ECO:0000256" key="12">
    <source>
        <dbReference type="RuleBase" id="RU365103"/>
    </source>
</evidence>
<evidence type="ECO:0000256" key="5">
    <source>
        <dbReference type="ARBA" id="ARBA00019077"/>
    </source>
</evidence>
<feature type="site" description="Transition state stabilizer" evidence="11">
    <location>
        <position position="132"/>
    </location>
</feature>
<keyword evidence="7" id="KW-0735">Signal-anchor</keyword>
<organism evidence="14 15">
    <name type="scientific">Saccharospirillum salsuginis</name>
    <dbReference type="NCBI Taxonomy" id="418750"/>
    <lineage>
        <taxon>Bacteria</taxon>
        <taxon>Pseudomonadati</taxon>
        <taxon>Pseudomonadota</taxon>
        <taxon>Gammaproteobacteria</taxon>
        <taxon>Oceanospirillales</taxon>
        <taxon>Saccharospirillaceae</taxon>
        <taxon>Saccharospirillum</taxon>
    </lineage>
</organism>
<dbReference type="InterPro" id="IPR038107">
    <property type="entry name" value="Glycos_transf_N_sf"/>
</dbReference>
<feature type="transmembrane region" description="Helical" evidence="12">
    <location>
        <begin position="6"/>
        <end position="26"/>
    </location>
</feature>
<keyword evidence="6 12" id="KW-0808">Transferase</keyword>
<dbReference type="AlphaFoldDB" id="A0A918K2Z2"/>
<comment type="function">
    <text evidence="12">Involved in lipopolysaccharide (LPS) biosynthesis. Catalyzes the transfer of 3-deoxy-D-manno-octulosonate (Kdo) residue(s) from CMP-Kdo to lipid IV(A), the tetraacyldisaccharide-1,4'-bisphosphate precursor of lipid A.</text>
</comment>
<dbReference type="InterPro" id="IPR007507">
    <property type="entry name" value="Glycos_transf_N"/>
</dbReference>
<dbReference type="GO" id="GO:0009245">
    <property type="term" value="P:lipid A biosynthetic process"/>
    <property type="evidence" value="ECO:0007669"/>
    <property type="project" value="TreeGrafter"/>
</dbReference>
<feature type="active site" description="Proton acceptor" evidence="10">
    <location>
        <position position="62"/>
    </location>
</feature>
<dbReference type="RefSeq" id="WP_189607110.1">
    <property type="nucleotide sequence ID" value="NZ_BMXR01000002.1"/>
</dbReference>
<feature type="site" description="Transition state stabilizer" evidence="11">
    <location>
        <position position="210"/>
    </location>
</feature>
<sequence length="441" mass="50520">MKTLARHFYSLLFYLLVPAVLVRVWLRGRKLPAYRKRIGERFGHWPKMPEGMLWVHTVSVGETIAARPLIERWLERHPDIPVLVTTMTPTGSDTVRAQFDDRVYHAYLPWDLPHVQKRLVRTLKPRALVIMETELWPNLVHHCNKAKVPVMLANGRLSIKSMRGYRKLRWLTQPMLNSLTGIAAQYAPDAERFHELGVEQGRLEVTGSIKFDLPLTSELHSRIEQYRRQLHGRPVWVAASTHTGEDEQVLEVHKAVRTQLPDALLILVPRHPDRFDTVADLLDQHRWRYSRRSRIQKPRKTDAVFLADTLGELMLFYGAAQAAFIGNTLNGGGGHNPIEPAALARPVLMGPSYFNFQSIVDAMAKDHSAVIVEDTQELSKRLIGLLKSQDLRDTFGQRAYLFFQQQQGALKRLENWIEKQLELDADSQGISNSKAIRPINS</sequence>
<evidence type="ECO:0000256" key="9">
    <source>
        <dbReference type="ARBA" id="ARBA00049183"/>
    </source>
</evidence>
<comment type="similarity">
    <text evidence="3">Belongs to the glycosyltransferase group 1 family. Glycosyltransferase 30 subfamily.</text>
</comment>
<evidence type="ECO:0000256" key="7">
    <source>
        <dbReference type="ARBA" id="ARBA00022968"/>
    </source>
</evidence>
<evidence type="ECO:0000256" key="1">
    <source>
        <dbReference type="ARBA" id="ARBA00004388"/>
    </source>
</evidence>
<dbReference type="Gene3D" id="3.40.50.11720">
    <property type="entry name" value="3-Deoxy-D-manno-octulosonic-acid transferase, N-terminal domain"/>
    <property type="match status" value="1"/>
</dbReference>
<dbReference type="GO" id="GO:0043842">
    <property type="term" value="F:Kdo transferase activity"/>
    <property type="evidence" value="ECO:0007669"/>
    <property type="project" value="UniProtKB-EC"/>
</dbReference>
<name>A0A918K2Z2_9GAMM</name>
<keyword evidence="12" id="KW-1133">Transmembrane helix</keyword>
<dbReference type="InterPro" id="IPR039901">
    <property type="entry name" value="Kdotransferase"/>
</dbReference>
<evidence type="ECO:0000313" key="15">
    <source>
        <dbReference type="Proteomes" id="UP000626148"/>
    </source>
</evidence>
<dbReference type="PANTHER" id="PTHR42755:SF1">
    <property type="entry name" value="3-DEOXY-D-MANNO-OCTULOSONIC ACID TRANSFERASE, MITOCHONDRIAL-RELATED"/>
    <property type="match status" value="1"/>
</dbReference>
<comment type="pathway">
    <text evidence="2 12">Bacterial outer membrane biogenesis; LPS core biosynthesis.</text>
</comment>
<comment type="subcellular location">
    <subcellularLocation>
        <location evidence="1">Cell inner membrane</location>
        <topology evidence="1">Single-pass membrane protein</topology>
        <orientation evidence="1">Cytoplasmic side</orientation>
    </subcellularLocation>
    <subcellularLocation>
        <location evidence="12">Cell membrane</location>
    </subcellularLocation>
</comment>
<dbReference type="EC" id="2.4.99.12" evidence="4 12"/>
<accession>A0A918K2Z2</accession>
<dbReference type="GO" id="GO:0005886">
    <property type="term" value="C:plasma membrane"/>
    <property type="evidence" value="ECO:0007669"/>
    <property type="project" value="UniProtKB-SubCell"/>
</dbReference>
<keyword evidence="12" id="KW-0448">Lipopolysaccharide biosynthesis</keyword>
<protein>
    <recommendedName>
        <fullName evidence="5 12">3-deoxy-D-manno-octulosonic acid transferase</fullName>
        <shortName evidence="12">Kdo transferase</shortName>
        <ecNumber evidence="4 12">2.4.99.12</ecNumber>
    </recommendedName>
    <alternativeName>
        <fullName evidence="8 12">Lipid IV(A) 3-deoxy-D-manno-octulosonic acid transferase</fullName>
    </alternativeName>
</protein>
<keyword evidence="12" id="KW-0472">Membrane</keyword>
<dbReference type="GO" id="GO:0009244">
    <property type="term" value="P:lipopolysaccharide core region biosynthetic process"/>
    <property type="evidence" value="ECO:0007669"/>
    <property type="project" value="UniProtKB-UniRule"/>
</dbReference>
<dbReference type="SUPFAM" id="SSF53756">
    <property type="entry name" value="UDP-Glycosyltransferase/glycogen phosphorylase"/>
    <property type="match status" value="1"/>
</dbReference>
<dbReference type="Proteomes" id="UP000626148">
    <property type="component" value="Unassembled WGS sequence"/>
</dbReference>
<evidence type="ECO:0000256" key="6">
    <source>
        <dbReference type="ARBA" id="ARBA00022679"/>
    </source>
</evidence>
<evidence type="ECO:0000256" key="3">
    <source>
        <dbReference type="ARBA" id="ARBA00006380"/>
    </source>
</evidence>
<evidence type="ECO:0000256" key="8">
    <source>
        <dbReference type="ARBA" id="ARBA00031445"/>
    </source>
</evidence>
<reference evidence="14" key="1">
    <citation type="journal article" date="2014" name="Int. J. Syst. Evol. Microbiol.">
        <title>Complete genome sequence of Corynebacterium casei LMG S-19264T (=DSM 44701T), isolated from a smear-ripened cheese.</title>
        <authorList>
            <consortium name="US DOE Joint Genome Institute (JGI-PGF)"/>
            <person name="Walter F."/>
            <person name="Albersmeier A."/>
            <person name="Kalinowski J."/>
            <person name="Ruckert C."/>
        </authorList>
    </citation>
    <scope>NUCLEOTIDE SEQUENCE</scope>
    <source>
        <strain evidence="14">KCTC 22169</strain>
    </source>
</reference>
<gene>
    <name evidence="14" type="primary">kdtA</name>
    <name evidence="14" type="ORF">GCM10007392_06960</name>
</gene>
<keyword evidence="15" id="KW-1185">Reference proteome</keyword>
<feature type="domain" description="3-deoxy-D-manno-octulosonic-acid transferase N-terminal" evidence="13">
    <location>
        <begin position="36"/>
        <end position="212"/>
    </location>
</feature>
<evidence type="ECO:0000259" key="13">
    <source>
        <dbReference type="Pfam" id="PF04413"/>
    </source>
</evidence>
<dbReference type="Pfam" id="PF04413">
    <property type="entry name" value="Glycos_transf_N"/>
    <property type="match status" value="1"/>
</dbReference>
<reference evidence="14" key="2">
    <citation type="submission" date="2020-09" db="EMBL/GenBank/DDBJ databases">
        <authorList>
            <person name="Sun Q."/>
            <person name="Kim S."/>
        </authorList>
    </citation>
    <scope>NUCLEOTIDE SEQUENCE</scope>
    <source>
        <strain evidence="14">KCTC 22169</strain>
    </source>
</reference>
<dbReference type="NCBIfam" id="NF004388">
    <property type="entry name" value="PRK05749.1-4"/>
    <property type="match status" value="1"/>
</dbReference>
<dbReference type="FunFam" id="3.40.50.2000:FF:000032">
    <property type="entry name" value="3-deoxy-D-manno-octulosonic acid transferase"/>
    <property type="match status" value="1"/>
</dbReference>
<dbReference type="EMBL" id="BMXR01000002">
    <property type="protein sequence ID" value="GGX42927.1"/>
    <property type="molecule type" value="Genomic_DNA"/>
</dbReference>
<dbReference type="FunFam" id="3.40.50.11720:FF:000001">
    <property type="entry name" value="3-deoxy-D-manno-octulosonic acid transferase"/>
    <property type="match status" value="1"/>
</dbReference>
<evidence type="ECO:0000313" key="14">
    <source>
        <dbReference type="EMBL" id="GGX42927.1"/>
    </source>
</evidence>
<comment type="catalytic activity">
    <reaction evidence="9 12">
        <text>lipid IVA (E. coli) + CMP-3-deoxy-beta-D-manno-octulosonate = alpha-Kdo-(2-&gt;6)-lipid IVA (E. coli) + CMP + H(+)</text>
        <dbReference type="Rhea" id="RHEA:28066"/>
        <dbReference type="ChEBI" id="CHEBI:15378"/>
        <dbReference type="ChEBI" id="CHEBI:58603"/>
        <dbReference type="ChEBI" id="CHEBI:60364"/>
        <dbReference type="ChEBI" id="CHEBI:60377"/>
        <dbReference type="ChEBI" id="CHEBI:85987"/>
        <dbReference type="EC" id="2.4.99.12"/>
    </reaction>
</comment>
<evidence type="ECO:0000256" key="2">
    <source>
        <dbReference type="ARBA" id="ARBA00004713"/>
    </source>
</evidence>
<keyword evidence="12" id="KW-1003">Cell membrane</keyword>
<proteinExistence type="inferred from homology"/>
<evidence type="ECO:0000256" key="11">
    <source>
        <dbReference type="PIRSR" id="PIRSR639901-2"/>
    </source>
</evidence>
<comment type="caution">
    <text evidence="14">The sequence shown here is derived from an EMBL/GenBank/DDBJ whole genome shotgun (WGS) entry which is preliminary data.</text>
</comment>
<dbReference type="PANTHER" id="PTHR42755">
    <property type="entry name" value="3-DEOXY-MANNO-OCTULOSONATE CYTIDYLYLTRANSFERASE"/>
    <property type="match status" value="1"/>
</dbReference>
<keyword evidence="12" id="KW-0812">Transmembrane</keyword>